<sequence length="108" mass="12456">MKQPIPFCPHGRRSVSVGSGEVANSTHGLDFLVGLLQTPAARYGGWMLGKVQPFRSWQRTMEWSSDRSGFRLYAYVYHILFRLLKNLAFQLASATEDRRYKLINYLKT</sequence>
<accession>A0ABD0K0V6</accession>
<name>A0ABD0K0V6_9CAEN</name>
<dbReference type="AlphaFoldDB" id="A0ABD0K0V6"/>
<comment type="caution">
    <text evidence="1">The sequence shown here is derived from an EMBL/GenBank/DDBJ whole genome shotgun (WGS) entry which is preliminary data.</text>
</comment>
<reference evidence="1 2" key="1">
    <citation type="journal article" date="2023" name="Sci. Data">
        <title>Genome assembly of the Korean intertidal mud-creeper Batillaria attramentaria.</title>
        <authorList>
            <person name="Patra A.K."/>
            <person name="Ho P.T."/>
            <person name="Jun S."/>
            <person name="Lee S.J."/>
            <person name="Kim Y."/>
            <person name="Won Y.J."/>
        </authorList>
    </citation>
    <scope>NUCLEOTIDE SEQUENCE [LARGE SCALE GENOMIC DNA]</scope>
    <source>
        <strain evidence="1">Wonlab-2016</strain>
    </source>
</reference>
<keyword evidence="2" id="KW-1185">Reference proteome</keyword>
<evidence type="ECO:0000313" key="2">
    <source>
        <dbReference type="Proteomes" id="UP001519460"/>
    </source>
</evidence>
<gene>
    <name evidence="1" type="ORF">BaRGS_00028020</name>
</gene>
<organism evidence="1 2">
    <name type="scientific">Batillaria attramentaria</name>
    <dbReference type="NCBI Taxonomy" id="370345"/>
    <lineage>
        <taxon>Eukaryota</taxon>
        <taxon>Metazoa</taxon>
        <taxon>Spiralia</taxon>
        <taxon>Lophotrochozoa</taxon>
        <taxon>Mollusca</taxon>
        <taxon>Gastropoda</taxon>
        <taxon>Caenogastropoda</taxon>
        <taxon>Sorbeoconcha</taxon>
        <taxon>Cerithioidea</taxon>
        <taxon>Batillariidae</taxon>
        <taxon>Batillaria</taxon>
    </lineage>
</organism>
<protein>
    <submittedName>
        <fullName evidence="1">Uncharacterized protein</fullName>
    </submittedName>
</protein>
<dbReference type="EMBL" id="JACVVK020000275">
    <property type="protein sequence ID" value="KAK7480759.1"/>
    <property type="molecule type" value="Genomic_DNA"/>
</dbReference>
<proteinExistence type="predicted"/>
<dbReference type="Proteomes" id="UP001519460">
    <property type="component" value="Unassembled WGS sequence"/>
</dbReference>
<evidence type="ECO:0000313" key="1">
    <source>
        <dbReference type="EMBL" id="KAK7480759.1"/>
    </source>
</evidence>